<dbReference type="AlphaFoldDB" id="A0AAV4Y005"/>
<protein>
    <submittedName>
        <fullName evidence="1">Uncharacterized protein</fullName>
    </submittedName>
</protein>
<sequence length="73" mass="8362">MAEKKRKRDKKKPTTTRVLNFLNLSQRKAAAEKSRFPEGLTVILSPEAIPQCLESERNSETFSSFNTFTRSLT</sequence>
<evidence type="ECO:0000313" key="1">
    <source>
        <dbReference type="EMBL" id="GIY99863.1"/>
    </source>
</evidence>
<name>A0AAV4Y005_CAEEX</name>
<dbReference type="EMBL" id="BPLR01001090">
    <property type="protein sequence ID" value="GIY99863.1"/>
    <property type="molecule type" value="Genomic_DNA"/>
</dbReference>
<proteinExistence type="predicted"/>
<reference evidence="1 2" key="1">
    <citation type="submission" date="2021-06" db="EMBL/GenBank/DDBJ databases">
        <title>Caerostris extrusa draft genome.</title>
        <authorList>
            <person name="Kono N."/>
            <person name="Arakawa K."/>
        </authorList>
    </citation>
    <scope>NUCLEOTIDE SEQUENCE [LARGE SCALE GENOMIC DNA]</scope>
</reference>
<gene>
    <name evidence="1" type="ORF">CEXT_669611</name>
</gene>
<keyword evidence="2" id="KW-1185">Reference proteome</keyword>
<organism evidence="1 2">
    <name type="scientific">Caerostris extrusa</name>
    <name type="common">Bark spider</name>
    <name type="synonym">Caerostris bankana</name>
    <dbReference type="NCBI Taxonomy" id="172846"/>
    <lineage>
        <taxon>Eukaryota</taxon>
        <taxon>Metazoa</taxon>
        <taxon>Ecdysozoa</taxon>
        <taxon>Arthropoda</taxon>
        <taxon>Chelicerata</taxon>
        <taxon>Arachnida</taxon>
        <taxon>Araneae</taxon>
        <taxon>Araneomorphae</taxon>
        <taxon>Entelegynae</taxon>
        <taxon>Araneoidea</taxon>
        <taxon>Araneidae</taxon>
        <taxon>Caerostris</taxon>
    </lineage>
</organism>
<dbReference type="Proteomes" id="UP001054945">
    <property type="component" value="Unassembled WGS sequence"/>
</dbReference>
<accession>A0AAV4Y005</accession>
<evidence type="ECO:0000313" key="2">
    <source>
        <dbReference type="Proteomes" id="UP001054945"/>
    </source>
</evidence>
<comment type="caution">
    <text evidence="1">The sequence shown here is derived from an EMBL/GenBank/DDBJ whole genome shotgun (WGS) entry which is preliminary data.</text>
</comment>